<dbReference type="SUPFAM" id="SSF53850">
    <property type="entry name" value="Periplasmic binding protein-like II"/>
    <property type="match status" value="1"/>
</dbReference>
<dbReference type="PANTHER" id="PTHR30537">
    <property type="entry name" value="HTH-TYPE TRANSCRIPTIONAL REGULATOR"/>
    <property type="match status" value="1"/>
</dbReference>
<evidence type="ECO:0000256" key="3">
    <source>
        <dbReference type="ARBA" id="ARBA00023125"/>
    </source>
</evidence>
<accession>A0A2P7B1C0</accession>
<feature type="domain" description="HTH lysR-type" evidence="5">
    <location>
        <begin position="1"/>
        <end position="59"/>
    </location>
</feature>
<dbReference type="GO" id="GO:0003677">
    <property type="term" value="F:DNA binding"/>
    <property type="evidence" value="ECO:0007669"/>
    <property type="project" value="UniProtKB-KW"/>
</dbReference>
<dbReference type="PRINTS" id="PR00039">
    <property type="entry name" value="HTHLYSR"/>
</dbReference>
<comment type="similarity">
    <text evidence="1">Belongs to the LysR transcriptional regulatory family.</text>
</comment>
<reference evidence="7" key="1">
    <citation type="submission" date="2017-11" db="EMBL/GenBank/DDBJ databases">
        <authorList>
            <person name="Kuznetsova I."/>
            <person name="Sazanova A."/>
            <person name="Chirak E."/>
            <person name="Safronova V."/>
            <person name="Willems A."/>
        </authorList>
    </citation>
    <scope>NUCLEOTIDE SEQUENCE [LARGE SCALE GENOMIC DNA]</scope>
    <source>
        <strain evidence="7">PEPV15</strain>
    </source>
</reference>
<evidence type="ECO:0000256" key="1">
    <source>
        <dbReference type="ARBA" id="ARBA00009437"/>
    </source>
</evidence>
<evidence type="ECO:0000259" key="5">
    <source>
        <dbReference type="PROSITE" id="PS50931"/>
    </source>
</evidence>
<evidence type="ECO:0000256" key="2">
    <source>
        <dbReference type="ARBA" id="ARBA00023015"/>
    </source>
</evidence>
<dbReference type="EMBL" id="PGGN01000001">
    <property type="protein sequence ID" value="PSH60263.1"/>
    <property type="molecule type" value="Genomic_DNA"/>
</dbReference>
<proteinExistence type="inferred from homology"/>
<dbReference type="InterPro" id="IPR058163">
    <property type="entry name" value="LysR-type_TF_proteobact-type"/>
</dbReference>
<evidence type="ECO:0000313" key="6">
    <source>
        <dbReference type="EMBL" id="PSH60263.1"/>
    </source>
</evidence>
<evidence type="ECO:0000313" key="7">
    <source>
        <dbReference type="Proteomes" id="UP000241158"/>
    </source>
</evidence>
<dbReference type="CDD" id="cd08422">
    <property type="entry name" value="PBP2_CrgA_like"/>
    <property type="match status" value="1"/>
</dbReference>
<name>A0A2P7B1C0_9HYPH</name>
<protein>
    <submittedName>
        <fullName evidence="6">LysR family transcriptional regulator</fullName>
    </submittedName>
</protein>
<dbReference type="RefSeq" id="WP_106715577.1">
    <property type="nucleotide sequence ID" value="NZ_JACHXT010000004.1"/>
</dbReference>
<dbReference type="PROSITE" id="PS50931">
    <property type="entry name" value="HTH_LYSR"/>
    <property type="match status" value="1"/>
</dbReference>
<dbReference type="Proteomes" id="UP000241158">
    <property type="component" value="Unassembled WGS sequence"/>
</dbReference>
<gene>
    <name evidence="6" type="ORF">CU100_06095</name>
</gene>
<keyword evidence="4" id="KW-0804">Transcription</keyword>
<dbReference type="AlphaFoldDB" id="A0A2P7B1C0"/>
<dbReference type="FunFam" id="1.10.10.10:FF:000001">
    <property type="entry name" value="LysR family transcriptional regulator"/>
    <property type="match status" value="1"/>
</dbReference>
<keyword evidence="3" id="KW-0238">DNA-binding</keyword>
<dbReference type="OrthoDB" id="9813056at2"/>
<dbReference type="Gene3D" id="3.40.190.290">
    <property type="match status" value="1"/>
</dbReference>
<organism evidence="6 7">
    <name type="scientific">Phyllobacterium endophyticum</name>
    <dbReference type="NCBI Taxonomy" id="1149773"/>
    <lineage>
        <taxon>Bacteria</taxon>
        <taxon>Pseudomonadati</taxon>
        <taxon>Pseudomonadota</taxon>
        <taxon>Alphaproteobacteria</taxon>
        <taxon>Hyphomicrobiales</taxon>
        <taxon>Phyllobacteriaceae</taxon>
        <taxon>Phyllobacterium</taxon>
    </lineage>
</organism>
<dbReference type="InterPro" id="IPR036388">
    <property type="entry name" value="WH-like_DNA-bd_sf"/>
</dbReference>
<dbReference type="InterPro" id="IPR036390">
    <property type="entry name" value="WH_DNA-bd_sf"/>
</dbReference>
<sequence>MDRFGAMKTFVRVAELGTLSAAARALGLTQPAVSQQIAALEKHLDVRLLHRSTRRLALTEGGESYYQHARQILQAVDEAEESANARSSALQGNLRVHGPVGFGQMHLAPIIIAFQRLHPDLTIELVLDDRLADLIAEGVDVAVRLGDLKSSDLIARKVATFERILVASPAYIADHGQPETPDDLIRHRYVRFSWSPQGESVPLIGPRGPVTAIVRSTFLANNAFVLNEVLCAGLGIGGVQAPLVQSMLDSGRLVRILPQYSYAPMDIHVVYASARFLPRKVRAFIDHLASNFRQVPGLRSMRVPEMNA</sequence>
<dbReference type="PANTHER" id="PTHR30537:SF5">
    <property type="entry name" value="HTH-TYPE TRANSCRIPTIONAL ACTIVATOR TTDR-RELATED"/>
    <property type="match status" value="1"/>
</dbReference>
<dbReference type="Pfam" id="PF00126">
    <property type="entry name" value="HTH_1"/>
    <property type="match status" value="1"/>
</dbReference>
<dbReference type="GO" id="GO:0003700">
    <property type="term" value="F:DNA-binding transcription factor activity"/>
    <property type="evidence" value="ECO:0007669"/>
    <property type="project" value="InterPro"/>
</dbReference>
<dbReference type="InterPro" id="IPR005119">
    <property type="entry name" value="LysR_subst-bd"/>
</dbReference>
<dbReference type="Gene3D" id="1.10.10.10">
    <property type="entry name" value="Winged helix-like DNA-binding domain superfamily/Winged helix DNA-binding domain"/>
    <property type="match status" value="1"/>
</dbReference>
<dbReference type="InterPro" id="IPR000847">
    <property type="entry name" value="LysR_HTH_N"/>
</dbReference>
<keyword evidence="2" id="KW-0805">Transcription regulation</keyword>
<dbReference type="SUPFAM" id="SSF46785">
    <property type="entry name" value="Winged helix' DNA-binding domain"/>
    <property type="match status" value="1"/>
</dbReference>
<keyword evidence="7" id="KW-1185">Reference proteome</keyword>
<dbReference type="Pfam" id="PF03466">
    <property type="entry name" value="LysR_substrate"/>
    <property type="match status" value="1"/>
</dbReference>
<comment type="caution">
    <text evidence="6">The sequence shown here is derived from an EMBL/GenBank/DDBJ whole genome shotgun (WGS) entry which is preliminary data.</text>
</comment>
<evidence type="ECO:0000256" key="4">
    <source>
        <dbReference type="ARBA" id="ARBA00023163"/>
    </source>
</evidence>